<feature type="region of interest" description="Disordered" evidence="1">
    <location>
        <begin position="36"/>
        <end position="55"/>
    </location>
</feature>
<gene>
    <name evidence="2" type="ORF">ACFQT0_21555</name>
</gene>
<reference evidence="3" key="1">
    <citation type="journal article" date="2019" name="Int. J. Syst. Evol. Microbiol.">
        <title>The Global Catalogue of Microorganisms (GCM) 10K type strain sequencing project: providing services to taxonomists for standard genome sequencing and annotation.</title>
        <authorList>
            <consortium name="The Broad Institute Genomics Platform"/>
            <consortium name="The Broad Institute Genome Sequencing Center for Infectious Disease"/>
            <person name="Wu L."/>
            <person name="Ma J."/>
        </authorList>
    </citation>
    <scope>NUCLEOTIDE SEQUENCE [LARGE SCALE GENOMIC DNA]</scope>
    <source>
        <strain evidence="3">JCM 19635</strain>
    </source>
</reference>
<sequence>MGGGPRKLLHHIGGVERAQGRLQGGRRLARAELHHEAAGYGRGPGNGSRRPNQPN</sequence>
<accession>A0ABW2U9U4</accession>
<evidence type="ECO:0008006" key="4">
    <source>
        <dbReference type="Google" id="ProtNLM"/>
    </source>
</evidence>
<keyword evidence="3" id="KW-1185">Reference proteome</keyword>
<evidence type="ECO:0000313" key="3">
    <source>
        <dbReference type="Proteomes" id="UP001596513"/>
    </source>
</evidence>
<organism evidence="2 3">
    <name type="scientific">Hymenobacter humi</name>
    <dbReference type="NCBI Taxonomy" id="1411620"/>
    <lineage>
        <taxon>Bacteria</taxon>
        <taxon>Pseudomonadati</taxon>
        <taxon>Bacteroidota</taxon>
        <taxon>Cytophagia</taxon>
        <taxon>Cytophagales</taxon>
        <taxon>Hymenobacteraceae</taxon>
        <taxon>Hymenobacter</taxon>
    </lineage>
</organism>
<dbReference type="EMBL" id="JBHTEK010000001">
    <property type="protein sequence ID" value="MFC7669664.1"/>
    <property type="molecule type" value="Genomic_DNA"/>
</dbReference>
<name>A0ABW2U9U4_9BACT</name>
<feature type="region of interest" description="Disordered" evidence="1">
    <location>
        <begin position="1"/>
        <end position="27"/>
    </location>
</feature>
<evidence type="ECO:0000313" key="2">
    <source>
        <dbReference type="EMBL" id="MFC7669664.1"/>
    </source>
</evidence>
<protein>
    <recommendedName>
        <fullName evidence="4">CsbD family protein</fullName>
    </recommendedName>
</protein>
<proteinExistence type="predicted"/>
<dbReference type="RefSeq" id="WP_380206184.1">
    <property type="nucleotide sequence ID" value="NZ_JBHTEK010000001.1"/>
</dbReference>
<comment type="caution">
    <text evidence="2">The sequence shown here is derived from an EMBL/GenBank/DDBJ whole genome shotgun (WGS) entry which is preliminary data.</text>
</comment>
<dbReference type="Proteomes" id="UP001596513">
    <property type="component" value="Unassembled WGS sequence"/>
</dbReference>
<evidence type="ECO:0000256" key="1">
    <source>
        <dbReference type="SAM" id="MobiDB-lite"/>
    </source>
</evidence>